<keyword evidence="2" id="KW-1185">Reference proteome</keyword>
<evidence type="ECO:0000313" key="2">
    <source>
        <dbReference type="Proteomes" id="UP000183975"/>
    </source>
</evidence>
<dbReference type="EMBL" id="FRAH01000004">
    <property type="protein sequence ID" value="SHJ68610.1"/>
    <property type="molecule type" value="Genomic_DNA"/>
</dbReference>
<gene>
    <name evidence="1" type="ORF">SAMN02745138_00335</name>
</gene>
<dbReference type="Proteomes" id="UP000183975">
    <property type="component" value="Unassembled WGS sequence"/>
</dbReference>
<reference evidence="1 2" key="1">
    <citation type="submission" date="2016-11" db="EMBL/GenBank/DDBJ databases">
        <authorList>
            <person name="Jaros S."/>
            <person name="Januszkiewicz K."/>
            <person name="Wedrychowicz H."/>
        </authorList>
    </citation>
    <scope>NUCLEOTIDE SEQUENCE [LARGE SCALE GENOMIC DNA]</scope>
    <source>
        <strain evidence="1 2">DSM 14214</strain>
    </source>
</reference>
<dbReference type="InterPro" id="IPR048102">
    <property type="entry name" value="MobP3"/>
</dbReference>
<evidence type="ECO:0000313" key="1">
    <source>
        <dbReference type="EMBL" id="SHJ68610.1"/>
    </source>
</evidence>
<dbReference type="NCBIfam" id="NF041499">
    <property type="entry name" value="MobP3"/>
    <property type="match status" value="1"/>
</dbReference>
<accession>A0A1M6LBL2</accession>
<dbReference type="AlphaFoldDB" id="A0A1M6LBL2"/>
<protein>
    <submittedName>
        <fullName evidence="1">Uncharacterized protein</fullName>
    </submittedName>
</protein>
<name>A0A1M6LBL2_9FIRM</name>
<dbReference type="Pfam" id="PF18555">
    <property type="entry name" value="MobL"/>
    <property type="match status" value="1"/>
</dbReference>
<organism evidence="1 2">
    <name type="scientific">Anaerotignum lactatifermentans DSM 14214</name>
    <dbReference type="NCBI Taxonomy" id="1121323"/>
    <lineage>
        <taxon>Bacteria</taxon>
        <taxon>Bacillati</taxon>
        <taxon>Bacillota</taxon>
        <taxon>Clostridia</taxon>
        <taxon>Lachnospirales</taxon>
        <taxon>Anaerotignaceae</taxon>
        <taxon>Anaerotignum</taxon>
    </lineage>
</organism>
<dbReference type="OrthoDB" id="2724739at2"/>
<proteinExistence type="predicted"/>
<dbReference type="InterPro" id="IPR041073">
    <property type="entry name" value="MobL"/>
</dbReference>
<sequence length="453" mass="53107">MPRLVFVPRYLKMKSARQLKNYVNYIATRENAETFSPTQSEMKATEEQKKWIENELKNNPELKSSCHLEYEDYKKSPTTENASELISKIAEEQISVSENIKNYVGYLAKRPRAERNEQDHALWNGSDQIIDLAKVSKEASEHKGNIWTFVVSLKREDAERLGFNNANAWRELVREKSAEIADAMRIPLKSFVWYGAFHNEGHHPHIHLMCYSKNPKEGYLSKGSFMNLRSSFAAEIFRDELYHIYEQKDEVRNELKAYFDAKLKQAMAMENSDNPKAEILLWELSKRLKTAKHKKVYGRLDKENKILVDEIVREISKDKKVDALYQSWIDLKDDILSTYQNSARAKRNLADESEFRNIKNMVLKSALELSEMDKVISADMEEKNNETVNSKYVQKEQAKNFQIQIRKHFLLLLKNISRMIQEDYDRKSKVITLSDKKLLQKTMEKKEALGQKM</sequence>